<dbReference type="AlphaFoldDB" id="F2DZN6"/>
<feature type="signal peptide" evidence="2">
    <location>
        <begin position="1"/>
        <end position="22"/>
    </location>
</feature>
<keyword evidence="1" id="KW-1133">Transmembrane helix</keyword>
<accession>F2DZN6</accession>
<keyword evidence="1" id="KW-0812">Transmembrane</keyword>
<feature type="transmembrane region" description="Helical" evidence="1">
    <location>
        <begin position="58"/>
        <end position="78"/>
    </location>
</feature>
<feature type="transmembrane region" description="Helical" evidence="1">
    <location>
        <begin position="116"/>
        <end position="137"/>
    </location>
</feature>
<evidence type="ECO:0000256" key="2">
    <source>
        <dbReference type="SAM" id="SignalP"/>
    </source>
</evidence>
<feature type="transmembrane region" description="Helical" evidence="1">
    <location>
        <begin position="85"/>
        <end position="104"/>
    </location>
</feature>
<protein>
    <submittedName>
        <fullName evidence="3">Predicted protein</fullName>
    </submittedName>
</protein>
<reference evidence="3" key="1">
    <citation type="journal article" date="2011" name="Plant Physiol.">
        <title>Comprehensive sequence analysis of 24,783 barley full-length cDNAs derived from 12 clone libraries.</title>
        <authorList>
            <person name="Matsumoto T."/>
            <person name="Tanaka T."/>
            <person name="Sakai H."/>
            <person name="Amano N."/>
            <person name="Kanamori H."/>
            <person name="Kurita K."/>
            <person name="Kikuta A."/>
            <person name="Kamiya K."/>
            <person name="Yamamoto M."/>
            <person name="Ikawa H."/>
            <person name="Fujii N."/>
            <person name="Hori K."/>
            <person name="Itoh T."/>
            <person name="Sato K."/>
        </authorList>
    </citation>
    <scope>NUCLEOTIDE SEQUENCE</scope>
    <source>
        <tissue evidence="3">Shoot and root</tissue>
    </source>
</reference>
<evidence type="ECO:0000313" key="3">
    <source>
        <dbReference type="EMBL" id="BAK00558.1"/>
    </source>
</evidence>
<evidence type="ECO:0000256" key="1">
    <source>
        <dbReference type="SAM" id="Phobius"/>
    </source>
</evidence>
<sequence length="145" mass="15748">MPSLQTLLLLVSSGIMIMTGSAYLKGHLTNDFAALRSLFLEQIGDACTTSECWFTLGIFMSLLYSSLAIIGFVAAFFFGQFEQSVVLGVFAYTNLVMAGIRQFVMPARLYRPGSTVSVTLTQVVVGLCSVVAIVLSVRSRKNKTN</sequence>
<name>F2DZN6_HORVV</name>
<dbReference type="EMBL" id="AK369356">
    <property type="protein sequence ID" value="BAK00558.1"/>
    <property type="molecule type" value="mRNA"/>
</dbReference>
<proteinExistence type="evidence at transcript level"/>
<keyword evidence="2" id="KW-0732">Signal</keyword>
<keyword evidence="1" id="KW-0472">Membrane</keyword>
<organism evidence="3">
    <name type="scientific">Hordeum vulgare subsp. vulgare</name>
    <name type="common">Domesticated barley</name>
    <dbReference type="NCBI Taxonomy" id="112509"/>
    <lineage>
        <taxon>Eukaryota</taxon>
        <taxon>Viridiplantae</taxon>
        <taxon>Streptophyta</taxon>
        <taxon>Embryophyta</taxon>
        <taxon>Tracheophyta</taxon>
        <taxon>Spermatophyta</taxon>
        <taxon>Magnoliopsida</taxon>
        <taxon>Liliopsida</taxon>
        <taxon>Poales</taxon>
        <taxon>Poaceae</taxon>
        <taxon>BOP clade</taxon>
        <taxon>Pooideae</taxon>
        <taxon>Triticodae</taxon>
        <taxon>Triticeae</taxon>
        <taxon>Hordeinae</taxon>
        <taxon>Hordeum</taxon>
    </lineage>
</organism>
<feature type="chain" id="PRO_5003275957" evidence="2">
    <location>
        <begin position="23"/>
        <end position="145"/>
    </location>
</feature>